<sequence>MSKFKAVFWDMDGTLFDNEHLYDGCLDLALAKHQLKLPLKLPPGSSLDQIWDCLQEYNQPVVSYQQWFDEIQKATENMLNAHHIRPGVIEVLEVIRNQSIPQSCVSNSDVHTIQNNFFKTGLSDYFKHIVGRDLVNQGKPKPDPYLKAVELNGLSPKDCIAVEDTEVGVSSAKAAGLTVIAHPNNVTKHLNFHEADFVIDHPTKIKSILGLF</sequence>
<dbReference type="InterPro" id="IPR023198">
    <property type="entry name" value="PGP-like_dom2"/>
</dbReference>
<organism evidence="1 2">
    <name type="scientific">Candidatus Nucleicultrix amoebiphila FS5</name>
    <dbReference type="NCBI Taxonomy" id="1414854"/>
    <lineage>
        <taxon>Bacteria</taxon>
        <taxon>Pseudomonadati</taxon>
        <taxon>Pseudomonadota</taxon>
        <taxon>Alphaproteobacteria</taxon>
        <taxon>Holosporales</taxon>
        <taxon>Candidatus Nucleicultricaceae</taxon>
        <taxon>Candidatus Nucleicultrix</taxon>
    </lineage>
</organism>
<protein>
    <recommendedName>
        <fullName evidence="3">HAD family hydrolase</fullName>
    </recommendedName>
</protein>
<dbReference type="STRING" id="1414854.GQ61_01780"/>
<dbReference type="AlphaFoldDB" id="A0A1W6N323"/>
<accession>A0A1W6N323</accession>
<dbReference type="NCBIfam" id="TIGR01509">
    <property type="entry name" value="HAD-SF-IA-v3"/>
    <property type="match status" value="1"/>
</dbReference>
<dbReference type="SUPFAM" id="SSF56784">
    <property type="entry name" value="HAD-like"/>
    <property type="match status" value="1"/>
</dbReference>
<dbReference type="PANTHER" id="PTHR18901">
    <property type="entry name" value="2-DEOXYGLUCOSE-6-PHOSPHATE PHOSPHATASE 2"/>
    <property type="match status" value="1"/>
</dbReference>
<dbReference type="Gene3D" id="3.40.50.1000">
    <property type="entry name" value="HAD superfamily/HAD-like"/>
    <property type="match status" value="1"/>
</dbReference>
<dbReference type="EMBL" id="CP008743">
    <property type="protein sequence ID" value="ARN84274.1"/>
    <property type="molecule type" value="Genomic_DNA"/>
</dbReference>
<name>A0A1W6N323_9PROT</name>
<gene>
    <name evidence="1" type="ORF">GQ61_01780</name>
</gene>
<dbReference type="Gene3D" id="1.10.150.240">
    <property type="entry name" value="Putative phosphatase, domain 2"/>
    <property type="match status" value="1"/>
</dbReference>
<dbReference type="InterPro" id="IPR036412">
    <property type="entry name" value="HAD-like_sf"/>
</dbReference>
<dbReference type="KEGG" id="naf:GQ61_01780"/>
<keyword evidence="2" id="KW-1185">Reference proteome</keyword>
<dbReference type="RefSeq" id="WP_085783642.1">
    <property type="nucleotide sequence ID" value="NZ_CP008743.1"/>
</dbReference>
<dbReference type="SFLD" id="SFLDG01129">
    <property type="entry name" value="C1.5:_HAD__Beta-PGM__Phosphata"/>
    <property type="match status" value="1"/>
</dbReference>
<proteinExistence type="predicted"/>
<dbReference type="InterPro" id="IPR006439">
    <property type="entry name" value="HAD-SF_hydro_IA"/>
</dbReference>
<dbReference type="OrthoDB" id="9800058at2"/>
<dbReference type="NCBIfam" id="TIGR01549">
    <property type="entry name" value="HAD-SF-IA-v1"/>
    <property type="match status" value="1"/>
</dbReference>
<evidence type="ECO:0000313" key="1">
    <source>
        <dbReference type="EMBL" id="ARN84274.1"/>
    </source>
</evidence>
<evidence type="ECO:0000313" key="2">
    <source>
        <dbReference type="Proteomes" id="UP000237351"/>
    </source>
</evidence>
<dbReference type="SFLD" id="SFLDS00003">
    <property type="entry name" value="Haloacid_Dehalogenase"/>
    <property type="match status" value="1"/>
</dbReference>
<dbReference type="Pfam" id="PF00702">
    <property type="entry name" value="Hydrolase"/>
    <property type="match status" value="1"/>
</dbReference>
<dbReference type="CDD" id="cd07505">
    <property type="entry name" value="HAD_BPGM-like"/>
    <property type="match status" value="1"/>
</dbReference>
<evidence type="ECO:0008006" key="3">
    <source>
        <dbReference type="Google" id="ProtNLM"/>
    </source>
</evidence>
<dbReference type="InterPro" id="IPR023214">
    <property type="entry name" value="HAD_sf"/>
</dbReference>
<dbReference type="PANTHER" id="PTHR18901:SF38">
    <property type="entry name" value="PSEUDOURIDINE-5'-PHOSPHATASE"/>
    <property type="match status" value="1"/>
</dbReference>
<dbReference type="Proteomes" id="UP000237351">
    <property type="component" value="Chromosome"/>
</dbReference>
<reference evidence="1 2" key="1">
    <citation type="submission" date="2014-06" db="EMBL/GenBank/DDBJ databases">
        <title>The genome of the endonuclear symbiont Nucleicultrix amoebiphila.</title>
        <authorList>
            <person name="Schulz F."/>
            <person name="Horn M."/>
        </authorList>
    </citation>
    <scope>NUCLEOTIDE SEQUENCE [LARGE SCALE GENOMIC DNA]</scope>
    <source>
        <strain evidence="1 2">FS5</strain>
    </source>
</reference>